<feature type="compositionally biased region" description="Low complexity" evidence="1">
    <location>
        <begin position="54"/>
        <end position="68"/>
    </location>
</feature>
<dbReference type="EMBL" id="CAJVPY010020113">
    <property type="protein sequence ID" value="CAG8774266.1"/>
    <property type="molecule type" value="Genomic_DNA"/>
</dbReference>
<feature type="region of interest" description="Disordered" evidence="1">
    <location>
        <begin position="41"/>
        <end position="68"/>
    </location>
</feature>
<evidence type="ECO:0000256" key="1">
    <source>
        <dbReference type="SAM" id="MobiDB-lite"/>
    </source>
</evidence>
<keyword evidence="3" id="KW-1185">Reference proteome</keyword>
<reference evidence="2" key="1">
    <citation type="submission" date="2021-06" db="EMBL/GenBank/DDBJ databases">
        <authorList>
            <person name="Kallberg Y."/>
            <person name="Tangrot J."/>
            <person name="Rosling A."/>
        </authorList>
    </citation>
    <scope>NUCLEOTIDE SEQUENCE</scope>
    <source>
        <strain evidence="2">MA453B</strain>
    </source>
</reference>
<proteinExistence type="predicted"/>
<evidence type="ECO:0000313" key="2">
    <source>
        <dbReference type="EMBL" id="CAG8774266.1"/>
    </source>
</evidence>
<comment type="caution">
    <text evidence="2">The sequence shown here is derived from an EMBL/GenBank/DDBJ whole genome shotgun (WGS) entry which is preliminary data.</text>
</comment>
<dbReference type="Proteomes" id="UP000789405">
    <property type="component" value="Unassembled WGS sequence"/>
</dbReference>
<evidence type="ECO:0000313" key="3">
    <source>
        <dbReference type="Proteomes" id="UP000789405"/>
    </source>
</evidence>
<accession>A0A9N9JDM2</accession>
<sequence length="68" mass="7494">MLFSNQQKSLLNSVNILWKNEKSNEATKSQSIAKKIATRVNANTKNKDPMFVNKTPSATKPSPTSSKA</sequence>
<protein>
    <submittedName>
        <fullName evidence="2">24379_t:CDS:1</fullName>
    </submittedName>
</protein>
<name>A0A9N9JDM2_9GLOM</name>
<feature type="non-terminal residue" evidence="2">
    <location>
        <position position="68"/>
    </location>
</feature>
<organism evidence="2 3">
    <name type="scientific">Dentiscutata erythropus</name>
    <dbReference type="NCBI Taxonomy" id="1348616"/>
    <lineage>
        <taxon>Eukaryota</taxon>
        <taxon>Fungi</taxon>
        <taxon>Fungi incertae sedis</taxon>
        <taxon>Mucoromycota</taxon>
        <taxon>Glomeromycotina</taxon>
        <taxon>Glomeromycetes</taxon>
        <taxon>Diversisporales</taxon>
        <taxon>Gigasporaceae</taxon>
        <taxon>Dentiscutata</taxon>
    </lineage>
</organism>
<dbReference type="AlphaFoldDB" id="A0A9N9JDM2"/>
<gene>
    <name evidence="2" type="ORF">DERYTH_LOCUS18996</name>
</gene>